<proteinExistence type="predicted"/>
<evidence type="ECO:0000313" key="3">
    <source>
        <dbReference type="Proteomes" id="UP001205035"/>
    </source>
</evidence>
<evidence type="ECO:0000313" key="2">
    <source>
        <dbReference type="EMBL" id="MCQ5082988.1"/>
    </source>
</evidence>
<feature type="transmembrane region" description="Helical" evidence="1">
    <location>
        <begin position="179"/>
        <end position="208"/>
    </location>
</feature>
<feature type="transmembrane region" description="Helical" evidence="1">
    <location>
        <begin position="106"/>
        <end position="123"/>
    </location>
</feature>
<evidence type="ECO:0000256" key="1">
    <source>
        <dbReference type="SAM" id="Phobius"/>
    </source>
</evidence>
<feature type="transmembrane region" description="Helical" evidence="1">
    <location>
        <begin position="129"/>
        <end position="147"/>
    </location>
</feature>
<accession>A0AAJ1CEA5</accession>
<feature type="transmembrane region" description="Helical" evidence="1">
    <location>
        <begin position="324"/>
        <end position="344"/>
    </location>
</feature>
<feature type="transmembrane region" description="Helical" evidence="1">
    <location>
        <begin position="30"/>
        <end position="46"/>
    </location>
</feature>
<dbReference type="AlphaFoldDB" id="A0AAJ1CEA5"/>
<dbReference type="RefSeq" id="WP_022332151.1">
    <property type="nucleotide sequence ID" value="NZ_AP025562.1"/>
</dbReference>
<protein>
    <submittedName>
        <fullName evidence="2">O-antigen ligase family protein</fullName>
    </submittedName>
</protein>
<keyword evidence="1" id="KW-0812">Transmembrane</keyword>
<keyword evidence="1" id="KW-0472">Membrane</keyword>
<feature type="transmembrane region" description="Helical" evidence="1">
    <location>
        <begin position="290"/>
        <end position="312"/>
    </location>
</feature>
<sequence length="384" mass="44224">MYKKLIVFFIFLMLFGEAYGETLIGSTYRYVFVVLIIVLLCSYLFISGGVQIKPLDKFPFNCAVSSWCLLLISVPFWSYYHNIYSYGGIVVAFIVYLLDFKFVYKLIVGFVFLSLGLTAYEFVTHKLLFVNVLNGVVFDEALFGGNLGVFRAKGLFWGPTVLGMFMITAFILANKNLWLLFSAILSCFFANARLGIILLSIPLIVLLFKRKNIKYLWIVVPIFIGIMNYAYMHAGTSVERLLALSEGENQNARIYYWTKGINLFLDYPLQSIIFGNNGYYNSIYDNNPESGWICLLTDNGVIGFFFYLLPLLYCLHRFLINRKWYNLMLTLLFIVFNFTITGHLSGTGNFMYWLVVFELFNKAKYGCGKLDSPVLLKYHYPKLA</sequence>
<dbReference type="EMBL" id="JANGBQ010000010">
    <property type="protein sequence ID" value="MCQ5082988.1"/>
    <property type="molecule type" value="Genomic_DNA"/>
</dbReference>
<dbReference type="Proteomes" id="UP001205035">
    <property type="component" value="Unassembled WGS sequence"/>
</dbReference>
<name>A0AAJ1CEA5_9BACT</name>
<keyword evidence="1" id="KW-1133">Transmembrane helix</keyword>
<feature type="transmembrane region" description="Helical" evidence="1">
    <location>
        <begin position="215"/>
        <end position="232"/>
    </location>
</feature>
<feature type="transmembrane region" description="Helical" evidence="1">
    <location>
        <begin position="58"/>
        <end position="77"/>
    </location>
</feature>
<feature type="transmembrane region" description="Helical" evidence="1">
    <location>
        <begin position="154"/>
        <end position="173"/>
    </location>
</feature>
<organism evidence="2 3">
    <name type="scientific">Alistipes onderdonkii</name>
    <dbReference type="NCBI Taxonomy" id="328813"/>
    <lineage>
        <taxon>Bacteria</taxon>
        <taxon>Pseudomonadati</taxon>
        <taxon>Bacteroidota</taxon>
        <taxon>Bacteroidia</taxon>
        <taxon>Bacteroidales</taxon>
        <taxon>Rikenellaceae</taxon>
        <taxon>Alistipes</taxon>
    </lineage>
</organism>
<comment type="caution">
    <text evidence="2">The sequence shown here is derived from an EMBL/GenBank/DDBJ whole genome shotgun (WGS) entry which is preliminary data.</text>
</comment>
<dbReference type="GO" id="GO:0016874">
    <property type="term" value="F:ligase activity"/>
    <property type="evidence" value="ECO:0007669"/>
    <property type="project" value="UniProtKB-KW"/>
</dbReference>
<keyword evidence="2" id="KW-0436">Ligase</keyword>
<gene>
    <name evidence="2" type="ORF">NE651_08795</name>
</gene>
<feature type="transmembrane region" description="Helical" evidence="1">
    <location>
        <begin position="83"/>
        <end position="99"/>
    </location>
</feature>
<reference evidence="2" key="1">
    <citation type="submission" date="2022-06" db="EMBL/GenBank/DDBJ databases">
        <title>Isolation of gut microbiota from human fecal samples.</title>
        <authorList>
            <person name="Pamer E.G."/>
            <person name="Barat B."/>
            <person name="Waligurski E."/>
            <person name="Medina S."/>
            <person name="Paddock L."/>
            <person name="Mostad J."/>
        </authorList>
    </citation>
    <scope>NUCLEOTIDE SEQUENCE</scope>
    <source>
        <strain evidence="2">DFI.6.22</strain>
    </source>
</reference>